<dbReference type="AlphaFoldDB" id="A0A5E6X4L3"/>
<accession>A0A5E6X4L3</accession>
<organism evidence="2">
    <name type="scientific">Pseudomonas fluorescens</name>
    <dbReference type="NCBI Taxonomy" id="294"/>
    <lineage>
        <taxon>Bacteria</taxon>
        <taxon>Pseudomonadati</taxon>
        <taxon>Pseudomonadota</taxon>
        <taxon>Gammaproteobacteria</taxon>
        <taxon>Pseudomonadales</taxon>
        <taxon>Pseudomonadaceae</taxon>
        <taxon>Pseudomonas</taxon>
    </lineage>
</organism>
<evidence type="ECO:0000313" key="2">
    <source>
        <dbReference type="EMBL" id="VVN35926.1"/>
    </source>
</evidence>
<proteinExistence type="predicted"/>
<dbReference type="RefSeq" id="WP_224793857.1">
    <property type="nucleotide sequence ID" value="NZ_OZ024668.1"/>
</dbReference>
<sequence length="124" mass="14111">MPRFDVDLCRVSPEHYITGKAAINFPWPEATTGGWHHLSYWDREAGQVKVSLAGIHYPDTSAYFGDFGVIDASQKLRRRGWAIDHGIYIADHFRAAADMVLAWAFGQSKHCNVELSDWFPEDQD</sequence>
<name>A0A5E6X4L3_PSEFL</name>
<evidence type="ECO:0000313" key="1">
    <source>
        <dbReference type="EMBL" id="CAK9890088.1"/>
    </source>
</evidence>
<protein>
    <submittedName>
        <fullName evidence="2">Uncharacterized protein</fullName>
    </submittedName>
</protein>
<evidence type="ECO:0000313" key="3">
    <source>
        <dbReference type="Proteomes" id="UP000326595"/>
    </source>
</evidence>
<dbReference type="EMBL" id="CABVHG010000047">
    <property type="protein sequence ID" value="VVN35926.1"/>
    <property type="molecule type" value="Genomic_DNA"/>
</dbReference>
<dbReference type="Proteomes" id="UP000326595">
    <property type="component" value="Chromosome"/>
</dbReference>
<gene>
    <name evidence="1" type="ORF">PS652_02921</name>
    <name evidence="2" type="ORF">PS652_05117</name>
</gene>
<dbReference type="EMBL" id="OZ024668">
    <property type="protein sequence ID" value="CAK9890088.1"/>
    <property type="molecule type" value="Genomic_DNA"/>
</dbReference>
<reference evidence="2" key="1">
    <citation type="submission" date="2019-09" db="EMBL/GenBank/DDBJ databases">
        <authorList>
            <person name="Chandra G."/>
            <person name="Truman W A."/>
        </authorList>
    </citation>
    <scope>NUCLEOTIDE SEQUENCE [LARGE SCALE GENOMIC DNA]</scope>
    <source>
        <strain evidence="2">PS652</strain>
    </source>
</reference>
<reference evidence="1 3" key="2">
    <citation type="submission" date="2024-03" db="EMBL/GenBank/DDBJ databases">
        <authorList>
            <person name="Alaster D. Moffat"/>
            <person name="Govind Chandra"/>
            <person name="Andrew W. Truman"/>
        </authorList>
    </citation>
    <scope>NUCLEOTIDE SEQUENCE [LARGE SCALE GENOMIC DNA]</scope>
    <source>
        <strain evidence="1">PS652</strain>
    </source>
</reference>